<dbReference type="InterPro" id="IPR014043">
    <property type="entry name" value="Acyl_transferase_dom"/>
</dbReference>
<dbReference type="GO" id="GO:0000287">
    <property type="term" value="F:magnesium ion binding"/>
    <property type="evidence" value="ECO:0007669"/>
    <property type="project" value="InterPro"/>
</dbReference>
<dbReference type="Pfam" id="PF14765">
    <property type="entry name" value="PS-DH"/>
    <property type="match status" value="1"/>
</dbReference>
<organism evidence="3 4">
    <name type="scientific">Hydrocarboniphaga effusa AP103</name>
    <dbReference type="NCBI Taxonomy" id="1172194"/>
    <lineage>
        <taxon>Bacteria</taxon>
        <taxon>Pseudomonadati</taxon>
        <taxon>Pseudomonadota</taxon>
        <taxon>Gammaproteobacteria</taxon>
        <taxon>Nevskiales</taxon>
        <taxon>Nevskiaceae</taxon>
        <taxon>Hydrocarboniphaga</taxon>
    </lineage>
</organism>
<dbReference type="EMBL" id="AKGD01000001">
    <property type="protein sequence ID" value="EIT70715.1"/>
    <property type="molecule type" value="Genomic_DNA"/>
</dbReference>
<evidence type="ECO:0000313" key="3">
    <source>
        <dbReference type="EMBL" id="EIT70715.1"/>
    </source>
</evidence>
<evidence type="ECO:0000256" key="1">
    <source>
        <dbReference type="ARBA" id="ARBA00022679"/>
    </source>
</evidence>
<dbReference type="GO" id="GO:0008897">
    <property type="term" value="F:holo-[acyl-carrier-protein] synthase activity"/>
    <property type="evidence" value="ECO:0007669"/>
    <property type="project" value="InterPro"/>
</dbReference>
<reference evidence="3 4" key="1">
    <citation type="journal article" date="2012" name="J. Bacteriol.">
        <title>Genome Sequence of n-Alkane-Degrading Hydrocarboniphaga effusa Strain AP103T (ATCC BAA-332T).</title>
        <authorList>
            <person name="Chang H.K."/>
            <person name="Zylstra G.J."/>
            <person name="Chae J.C."/>
        </authorList>
    </citation>
    <scope>NUCLEOTIDE SEQUENCE [LARGE SCALE GENOMIC DNA]</scope>
    <source>
        <strain evidence="3 4">AP103</strain>
    </source>
</reference>
<dbReference type="PANTHER" id="PTHR43074">
    <property type="entry name" value="OMEGA-3 POLYUNSATURATED FATTY ACID SYNTHASE PFAB-RELATED"/>
    <property type="match status" value="1"/>
</dbReference>
<dbReference type="InterPro" id="IPR052568">
    <property type="entry name" value="PKS-FAS_Synthase"/>
</dbReference>
<dbReference type="InterPro" id="IPR016036">
    <property type="entry name" value="Malonyl_transacylase_ACP-bd"/>
</dbReference>
<dbReference type="SUPFAM" id="SSF56214">
    <property type="entry name" value="4'-phosphopantetheinyl transferase"/>
    <property type="match status" value="2"/>
</dbReference>
<dbReference type="InterPro" id="IPR049551">
    <property type="entry name" value="PKS_DH_C"/>
</dbReference>
<dbReference type="SUPFAM" id="SSF55048">
    <property type="entry name" value="Probable ACP-binding domain of malonyl-CoA ACP transacylase"/>
    <property type="match status" value="1"/>
</dbReference>
<keyword evidence="1" id="KW-0808">Transferase</keyword>
<proteinExistence type="predicted"/>
<feature type="domain" description="Malonyl-CoA:ACP transacylase (MAT)" evidence="2">
    <location>
        <begin position="1"/>
        <end position="273"/>
    </location>
</feature>
<dbReference type="SUPFAM" id="SSF52151">
    <property type="entry name" value="FabD/lysophospholipase-like"/>
    <property type="match status" value="1"/>
</dbReference>
<dbReference type="Gene3D" id="3.90.470.20">
    <property type="entry name" value="4'-phosphopantetheinyl transferase domain"/>
    <property type="match status" value="2"/>
</dbReference>
<comment type="caution">
    <text evidence="3">The sequence shown here is derived from an EMBL/GenBank/DDBJ whole genome shotgun (WGS) entry which is preliminary data.</text>
</comment>
<evidence type="ECO:0000313" key="4">
    <source>
        <dbReference type="Proteomes" id="UP000003704"/>
    </source>
</evidence>
<dbReference type="InterPro" id="IPR042104">
    <property type="entry name" value="PKS_dehydratase_sf"/>
</dbReference>
<dbReference type="InterPro" id="IPR037143">
    <property type="entry name" value="4-PPantetheinyl_Trfase_dom_sf"/>
</dbReference>
<dbReference type="PATRIC" id="fig|1172194.4.peg.816"/>
<gene>
    <name evidence="3" type="ORF">WQQ_08520</name>
</gene>
<dbReference type="Proteomes" id="UP000003704">
    <property type="component" value="Unassembled WGS sequence"/>
</dbReference>
<dbReference type="PANTHER" id="PTHR43074:SF1">
    <property type="entry name" value="BETA-KETOACYL SYNTHASE FAMILY PROTEIN-RELATED"/>
    <property type="match status" value="1"/>
</dbReference>
<dbReference type="InterPro" id="IPR001227">
    <property type="entry name" value="Ac_transferase_dom_sf"/>
</dbReference>
<dbReference type="SMART" id="SM00827">
    <property type="entry name" value="PKS_AT"/>
    <property type="match status" value="1"/>
</dbReference>
<accession>I8TAH6</accession>
<name>I8TAH6_9GAMM</name>
<dbReference type="Pfam" id="PF00698">
    <property type="entry name" value="Acyl_transf_1"/>
    <property type="match status" value="1"/>
</dbReference>
<dbReference type="STRING" id="1172194.WQQ_08520"/>
<dbReference type="InterPro" id="IPR016035">
    <property type="entry name" value="Acyl_Trfase/lysoPLipase"/>
</dbReference>
<sequence>MFPGVDSQFQPRAEDIATYFGLPLPRYCEPLDPAASLVKLVIGLLGFNRYLFERLGDLGIHADVYAGHSVGEWSAMLCSGMLDQALSDRTYAALDVDAVDFPDVLFLAASCSEQQLRDAMQGLDEVAISHDNCPHQVIACGRRAAIEIVADRLKQARVFVQTLPIVSGFHSPLFASHLQPYREFFESAALHEPKVAVWSATTAAKFPAAMADKQQLAIAHLLEPVRFRSLIESLYDDGARVFVQVGTGSLAGFIDDTLSGRPHQAIQANRDDRSGLAALQQLCAALWVEGAEFDTRLLSDTTPPVEAAKTEKTRTTIQLALGVPLIRVAEPLPVNLLPQTMRAPVAVASDDALGQFVQQTLADIEAAGRDVLAAWQQHRSPAQRSAQAVAMPSGGVNVAQLEHRVTRHLDIERNVPYVRDHELYPQRPGWPVASDRHPVVPLTMEVMLVREAAEEVLPQLKVIEVEQIQAYRWLAVAEPLDVEIRLQGIDATTIEAEIVGYFRARLRVAAEYPAAPAAHFNALQKPRATAVPAAELYSEGWMFHGPAYQGVAEFQAIGDNGIDGLLRVPTGKGALLDNMGQLAGYWVMEQEENCLAMPIGVDRIRFHTPDPLPGEMLEARIRINELDELNCVTRHELRDASGRLRIAIDGWRTRRYSMDKSFWVASRKLSVNAVSQQVPPNVALFEDRYDTAILRDYLVRRYLAEPERAIYDGLSPRRKRQWLAGRVAAKDAIRLLLWQRTNAPIYPQEVRIANLETGAPVALPNVTTTVHAGLHISIAHKGSLAAAIVGDVPVGIDIEHVEPREAGFVELAFSPDECQLLLADASANADIEYTRGWVAKEVAAKAAGTGLGGQPLAFVIEAREGDCLRVNGHWVVTHPLRDSIVGWSLAVDASASTAFLNSPTQSLTA</sequence>
<dbReference type="Gene3D" id="3.40.366.10">
    <property type="entry name" value="Malonyl-Coenzyme A Acyl Carrier Protein, domain 2"/>
    <property type="match status" value="1"/>
</dbReference>
<protein>
    <recommendedName>
        <fullName evidence="2">Malonyl-CoA:ACP transacylase (MAT) domain-containing protein</fullName>
    </recommendedName>
</protein>
<dbReference type="Pfam" id="PF01648">
    <property type="entry name" value="ACPS"/>
    <property type="match status" value="1"/>
</dbReference>
<dbReference type="InterPro" id="IPR008278">
    <property type="entry name" value="4-PPantetheinyl_Trfase_dom"/>
</dbReference>
<evidence type="ECO:0000259" key="2">
    <source>
        <dbReference type="SMART" id="SM00827"/>
    </source>
</evidence>
<dbReference type="AlphaFoldDB" id="I8TAH6"/>
<dbReference type="Gene3D" id="3.10.129.110">
    <property type="entry name" value="Polyketide synthase dehydratase"/>
    <property type="match status" value="1"/>
</dbReference>
<keyword evidence="4" id="KW-1185">Reference proteome</keyword>